<accession>D8TPR3</accession>
<feature type="region of interest" description="Disordered" evidence="1">
    <location>
        <begin position="1"/>
        <end position="33"/>
    </location>
</feature>
<protein>
    <submittedName>
        <fullName evidence="2">Uncharacterized protein</fullName>
    </submittedName>
</protein>
<evidence type="ECO:0000313" key="2">
    <source>
        <dbReference type="EMBL" id="EFJ50661.1"/>
    </source>
</evidence>
<dbReference type="EMBL" id="GL378330">
    <property type="protein sequence ID" value="EFJ50661.1"/>
    <property type="molecule type" value="Genomic_DNA"/>
</dbReference>
<evidence type="ECO:0000313" key="3">
    <source>
        <dbReference type="Proteomes" id="UP000001058"/>
    </source>
</evidence>
<name>D8TPR3_VOLCA</name>
<dbReference type="InParanoid" id="D8TPR3"/>
<keyword evidence="3" id="KW-1185">Reference proteome</keyword>
<dbReference type="AlphaFoldDB" id="D8TPR3"/>
<proteinExistence type="predicted"/>
<organism evidence="3">
    <name type="scientific">Volvox carteri f. nagariensis</name>
    <dbReference type="NCBI Taxonomy" id="3068"/>
    <lineage>
        <taxon>Eukaryota</taxon>
        <taxon>Viridiplantae</taxon>
        <taxon>Chlorophyta</taxon>
        <taxon>core chlorophytes</taxon>
        <taxon>Chlorophyceae</taxon>
        <taxon>CS clade</taxon>
        <taxon>Chlamydomonadales</taxon>
        <taxon>Volvocaceae</taxon>
        <taxon>Volvox</taxon>
    </lineage>
</organism>
<dbReference type="OrthoDB" id="542247at2759"/>
<evidence type="ECO:0000256" key="1">
    <source>
        <dbReference type="SAM" id="MobiDB-lite"/>
    </source>
</evidence>
<sequence length="181" mass="19723">MCRRIRSSNDRQPMIGDASHSAMRSPGQLEQRASLLSALLKGSRQPLPATYMDMSDADSEDDDEDMEDAEAEENGDENDVVAEEELLSAAGGSAPVPIPSTSEAFLKAQREALTRFVYAHQIEEMRKQCAAYFARQARFNEAVATDNNVSCRPCAPVAPTEACGSDPAKVQPTARQRKPGF</sequence>
<reference evidence="2 3" key="1">
    <citation type="journal article" date="2010" name="Science">
        <title>Genomic analysis of organismal complexity in the multicellular green alga Volvox carteri.</title>
        <authorList>
            <person name="Prochnik S.E."/>
            <person name="Umen J."/>
            <person name="Nedelcu A.M."/>
            <person name="Hallmann A."/>
            <person name="Miller S.M."/>
            <person name="Nishii I."/>
            <person name="Ferris P."/>
            <person name="Kuo A."/>
            <person name="Mitros T."/>
            <person name="Fritz-Laylin L.K."/>
            <person name="Hellsten U."/>
            <person name="Chapman J."/>
            <person name="Simakov O."/>
            <person name="Rensing S.A."/>
            <person name="Terry A."/>
            <person name="Pangilinan J."/>
            <person name="Kapitonov V."/>
            <person name="Jurka J."/>
            <person name="Salamov A."/>
            <person name="Shapiro H."/>
            <person name="Schmutz J."/>
            <person name="Grimwood J."/>
            <person name="Lindquist E."/>
            <person name="Lucas S."/>
            <person name="Grigoriev I.V."/>
            <person name="Schmitt R."/>
            <person name="Kirk D."/>
            <person name="Rokhsar D.S."/>
        </authorList>
    </citation>
    <scope>NUCLEOTIDE SEQUENCE [LARGE SCALE GENOMIC DNA]</scope>
    <source>
        <strain evidence="3">f. Nagariensis / Eve</strain>
    </source>
</reference>
<feature type="compositionally biased region" description="Acidic residues" evidence="1">
    <location>
        <begin position="55"/>
        <end position="86"/>
    </location>
</feature>
<dbReference type="RefSeq" id="XP_002948254.1">
    <property type="nucleotide sequence ID" value="XM_002948208.1"/>
</dbReference>
<dbReference type="GeneID" id="9624705"/>
<dbReference type="KEGG" id="vcn:VOLCADRAFT_116822"/>
<feature type="region of interest" description="Disordered" evidence="1">
    <location>
        <begin position="46"/>
        <end position="98"/>
    </location>
</feature>
<gene>
    <name evidence="2" type="ORF">VOLCADRAFT_116822</name>
</gene>
<dbReference type="Proteomes" id="UP000001058">
    <property type="component" value="Unassembled WGS sequence"/>
</dbReference>
<feature type="region of interest" description="Disordered" evidence="1">
    <location>
        <begin position="158"/>
        <end position="181"/>
    </location>
</feature>